<dbReference type="InterPro" id="IPR040079">
    <property type="entry name" value="Glutathione_S-Trfase"/>
</dbReference>
<keyword evidence="1" id="KW-0732">Signal</keyword>
<evidence type="ECO:0000256" key="1">
    <source>
        <dbReference type="SAM" id="SignalP"/>
    </source>
</evidence>
<sequence length="479" mass="51159">MAPLYGTVVLALALIGCLIPQSNAFTSRIVSWQANTNLHGRHSQLGKSTTRIGATAAGALQSWESLQQLLPGTENPQPEVILYRDTNGWCPFCERVWVQLTEKGIPFQEELINLYNKPEWYKEMVPTAQTPAIKYVSTGEVLWESMDIMMDLEQKYGDRRPMLPAEGTPLREAADRLMAHCPAFLNASLGVVYSRDPTSFDEKVETFKAALTELDAKLGGAEGAGTEEGPFFLGAEFSVVDAMYVPMLERYAVQIPITAGIQVRCNPDLPNLNAWYDAMDGVPTYAGRVKGDEYSWTAVTSMFMRIFSNGTAEGDPAAKARMEAADGAARDVLAAVRALPLTEALGDADARHSAARKLLANHANVAADATNRDPKSQQGVERAGDAAAADAVLQAATAVLLAPEEPRVEADWEALLSAAAATVQGAPGHEAAAAAAARVVAARLCAPRDMGAAAATALRAVLLRLADQLQGPVAAQQQA</sequence>
<dbReference type="Pfam" id="PF13409">
    <property type="entry name" value="GST_N_2"/>
    <property type="match status" value="1"/>
</dbReference>
<feature type="signal peptide" evidence="1">
    <location>
        <begin position="1"/>
        <end position="24"/>
    </location>
</feature>
<dbReference type="GO" id="GO:0005737">
    <property type="term" value="C:cytoplasm"/>
    <property type="evidence" value="ECO:0007669"/>
    <property type="project" value="TreeGrafter"/>
</dbReference>
<name>A0A7S3XUT5_HETAK</name>
<dbReference type="CDD" id="cd00570">
    <property type="entry name" value="GST_N_family"/>
    <property type="match status" value="1"/>
</dbReference>
<protein>
    <recommendedName>
        <fullName evidence="2">GST N-terminal domain-containing protein</fullName>
    </recommendedName>
</protein>
<accession>A0A7S3XUT5</accession>
<proteinExistence type="predicted"/>
<dbReference type="InterPro" id="IPR050983">
    <property type="entry name" value="GST_Omega/HSP26"/>
</dbReference>
<dbReference type="InterPro" id="IPR036282">
    <property type="entry name" value="Glutathione-S-Trfase_C_sf"/>
</dbReference>
<dbReference type="PANTHER" id="PTHR43968:SF14">
    <property type="entry name" value="GLUTATHIONE S-TRANSFERASE"/>
    <property type="match status" value="1"/>
</dbReference>
<evidence type="ECO:0000259" key="2">
    <source>
        <dbReference type="PROSITE" id="PS50404"/>
    </source>
</evidence>
<feature type="chain" id="PRO_5031344398" description="GST N-terminal domain-containing protein" evidence="1">
    <location>
        <begin position="25"/>
        <end position="479"/>
    </location>
</feature>
<dbReference type="EMBL" id="HBIU01025209">
    <property type="protein sequence ID" value="CAE0632944.1"/>
    <property type="molecule type" value="Transcribed_RNA"/>
</dbReference>
<dbReference type="InterPro" id="IPR036249">
    <property type="entry name" value="Thioredoxin-like_sf"/>
</dbReference>
<dbReference type="InterPro" id="IPR004045">
    <property type="entry name" value="Glutathione_S-Trfase_N"/>
</dbReference>
<dbReference type="Gene3D" id="3.40.30.10">
    <property type="entry name" value="Glutaredoxin"/>
    <property type="match status" value="1"/>
</dbReference>
<dbReference type="SUPFAM" id="SSF47616">
    <property type="entry name" value="GST C-terminal domain-like"/>
    <property type="match status" value="1"/>
</dbReference>
<gene>
    <name evidence="3" type="ORF">HAKA00212_LOCUS11656</name>
</gene>
<feature type="domain" description="GST N-terminal" evidence="2">
    <location>
        <begin position="80"/>
        <end position="160"/>
    </location>
</feature>
<dbReference type="PANTHER" id="PTHR43968">
    <property type="match status" value="1"/>
</dbReference>
<dbReference type="Pfam" id="PF13410">
    <property type="entry name" value="GST_C_2"/>
    <property type="match status" value="1"/>
</dbReference>
<dbReference type="PROSITE" id="PS50404">
    <property type="entry name" value="GST_NTER"/>
    <property type="match status" value="1"/>
</dbReference>
<evidence type="ECO:0000313" key="3">
    <source>
        <dbReference type="EMBL" id="CAE0632944.1"/>
    </source>
</evidence>
<dbReference type="Gene3D" id="1.20.1050.10">
    <property type="match status" value="1"/>
</dbReference>
<dbReference type="AlphaFoldDB" id="A0A7S3XUT5"/>
<dbReference type="SFLD" id="SFLDS00019">
    <property type="entry name" value="Glutathione_Transferase_(cytos"/>
    <property type="match status" value="1"/>
</dbReference>
<reference evidence="3" key="1">
    <citation type="submission" date="2021-01" db="EMBL/GenBank/DDBJ databases">
        <authorList>
            <person name="Corre E."/>
            <person name="Pelletier E."/>
            <person name="Niang G."/>
            <person name="Scheremetjew M."/>
            <person name="Finn R."/>
            <person name="Kale V."/>
            <person name="Holt S."/>
            <person name="Cochrane G."/>
            <person name="Meng A."/>
            <person name="Brown T."/>
            <person name="Cohen L."/>
        </authorList>
    </citation>
    <scope>NUCLEOTIDE SEQUENCE</scope>
    <source>
        <strain evidence="3">CCMP3107</strain>
    </source>
</reference>
<organism evidence="3">
    <name type="scientific">Heterosigma akashiwo</name>
    <name type="common">Chromophytic alga</name>
    <name type="synonym">Heterosigma carterae</name>
    <dbReference type="NCBI Taxonomy" id="2829"/>
    <lineage>
        <taxon>Eukaryota</taxon>
        <taxon>Sar</taxon>
        <taxon>Stramenopiles</taxon>
        <taxon>Ochrophyta</taxon>
        <taxon>Raphidophyceae</taxon>
        <taxon>Chattonellales</taxon>
        <taxon>Chattonellaceae</taxon>
        <taxon>Heterosigma</taxon>
    </lineage>
</organism>
<dbReference type="SUPFAM" id="SSF52833">
    <property type="entry name" value="Thioredoxin-like"/>
    <property type="match status" value="1"/>
</dbReference>
<dbReference type="SFLD" id="SFLDG00358">
    <property type="entry name" value="Main_(cytGST)"/>
    <property type="match status" value="1"/>
</dbReference>